<name>A0A1M5URC2_9EURY</name>
<evidence type="ECO:0000313" key="2">
    <source>
        <dbReference type="Proteomes" id="UP000184357"/>
    </source>
</evidence>
<dbReference type="AlphaFoldDB" id="A0A1M5URC2"/>
<reference evidence="1 2" key="1">
    <citation type="submission" date="2016-11" db="EMBL/GenBank/DDBJ databases">
        <authorList>
            <person name="Jaros S."/>
            <person name="Januszkiewicz K."/>
            <person name="Wedrychowicz H."/>
        </authorList>
    </citation>
    <scope>NUCLEOTIDE SEQUENCE [LARGE SCALE GENOMIC DNA]</scope>
    <source>
        <strain evidence="1 2">DSM 9297</strain>
    </source>
</reference>
<proteinExistence type="predicted"/>
<gene>
    <name evidence="1" type="ORF">SAMN05443636_3102</name>
</gene>
<accession>A0A1M5URC2</accession>
<dbReference type="EMBL" id="FQWV01000012">
    <property type="protein sequence ID" value="SHH65529.1"/>
    <property type="molecule type" value="Genomic_DNA"/>
</dbReference>
<dbReference type="STRING" id="43928.SAMN05443636_3102"/>
<sequence length="296" mass="33470">MDPDSLQEFIDREERYTDAVIHLAKELNMAREAPAGLVVDPEIEDEIKRASPDQRFVILNRYVQRYEPFTTFSSFINKGYSAEAAARKVNSLYQMNIADSKLKSQLLNLGEYAEIISVGDEPRVTGIGEDPLSEKYVEDLLTALQSEMSARLFLEDRLGEDLVRYLDHGSFEELIAALRLFEDEPRSAIAAAGRAVEDFQRDLAADYGSEDRDYQSASGIGQLTMHLNGDDLMMKRHLHGGNYLGGMRNPSGGHGKDTETLERWDVSSEVALEYVLAATHYIRSQYRYTTELKQIL</sequence>
<protein>
    <submittedName>
        <fullName evidence="1">Uncharacterized protein</fullName>
    </submittedName>
</protein>
<organism evidence="1 2">
    <name type="scientific">Halobaculum gomorrense</name>
    <dbReference type="NCBI Taxonomy" id="43928"/>
    <lineage>
        <taxon>Archaea</taxon>
        <taxon>Methanobacteriati</taxon>
        <taxon>Methanobacteriota</taxon>
        <taxon>Stenosarchaea group</taxon>
        <taxon>Halobacteria</taxon>
        <taxon>Halobacteriales</taxon>
        <taxon>Haloferacaceae</taxon>
        <taxon>Halobaculum</taxon>
    </lineage>
</organism>
<evidence type="ECO:0000313" key="1">
    <source>
        <dbReference type="EMBL" id="SHH65529.1"/>
    </source>
</evidence>
<dbReference type="Proteomes" id="UP000184357">
    <property type="component" value="Unassembled WGS sequence"/>
</dbReference>
<keyword evidence="2" id="KW-1185">Reference proteome</keyword>